<evidence type="ECO:0000256" key="6">
    <source>
        <dbReference type="HAMAP-Rule" id="MF_01930"/>
    </source>
</evidence>
<dbReference type="Pfam" id="PF00551">
    <property type="entry name" value="Formyl_trans_N"/>
    <property type="match status" value="1"/>
</dbReference>
<dbReference type="Proteomes" id="UP000543030">
    <property type="component" value="Unassembled WGS sequence"/>
</dbReference>
<dbReference type="UniPathway" id="UPA00074">
    <property type="reaction ID" value="UER00126"/>
</dbReference>
<feature type="binding site" evidence="6">
    <location>
        <begin position="88"/>
        <end position="91"/>
    </location>
    <ligand>
        <name>(6R)-10-formyltetrahydrofolate</name>
        <dbReference type="ChEBI" id="CHEBI:195366"/>
    </ligand>
</feature>
<dbReference type="NCBIfam" id="TIGR00639">
    <property type="entry name" value="PurN"/>
    <property type="match status" value="1"/>
</dbReference>
<comment type="catalytic activity">
    <reaction evidence="5 6">
        <text>N(1)-(5-phospho-beta-D-ribosyl)glycinamide + (6R)-10-formyltetrahydrofolate = N(2)-formyl-N(1)-(5-phospho-beta-D-ribosyl)glycinamide + (6S)-5,6,7,8-tetrahydrofolate + H(+)</text>
        <dbReference type="Rhea" id="RHEA:15053"/>
        <dbReference type="ChEBI" id="CHEBI:15378"/>
        <dbReference type="ChEBI" id="CHEBI:57453"/>
        <dbReference type="ChEBI" id="CHEBI:143788"/>
        <dbReference type="ChEBI" id="CHEBI:147286"/>
        <dbReference type="ChEBI" id="CHEBI:195366"/>
        <dbReference type="EC" id="2.1.2.2"/>
    </reaction>
</comment>
<feature type="binding site" evidence="6">
    <location>
        <position position="105"/>
    </location>
    <ligand>
        <name>(6R)-10-formyltetrahydrofolate</name>
        <dbReference type="ChEBI" id="CHEBI:195366"/>
    </ligand>
</feature>
<sequence>MSKNIVILVSGRGSNMRKIVEAAIPDARIAAVISNRPAAEGLTWAAERGIATAALDHRSFDSRDAFDAELARLIDSYTPDLVVLAGFMRILTPTFVNHYAGRLINVHPSLLPSFTGLNTHQRAIDEGVKLAGCTVHFVTAELDHGPIIAQAAVPVLEDDTAEQLAARVLQEEHQLYPLAVRWFVEDRLTIEGHRVRVGPTRA</sequence>
<feature type="binding site" evidence="6">
    <location>
        <position position="63"/>
    </location>
    <ligand>
        <name>(6R)-10-formyltetrahydrofolate</name>
        <dbReference type="ChEBI" id="CHEBI:195366"/>
    </ligand>
</feature>
<dbReference type="PROSITE" id="PS00373">
    <property type="entry name" value="GART"/>
    <property type="match status" value="1"/>
</dbReference>
<feature type="site" description="Raises pKa of active site His" evidence="6">
    <location>
        <position position="143"/>
    </location>
</feature>
<gene>
    <name evidence="6" type="primary">purN</name>
    <name evidence="8" type="ORF">HNQ50_003812</name>
</gene>
<comment type="similarity">
    <text evidence="4 6">Belongs to the GART family.</text>
</comment>
<evidence type="ECO:0000259" key="7">
    <source>
        <dbReference type="Pfam" id="PF00551"/>
    </source>
</evidence>
<dbReference type="HAMAP" id="MF_01930">
    <property type="entry name" value="PurN"/>
    <property type="match status" value="1"/>
</dbReference>
<feature type="active site" description="Proton donor" evidence="6">
    <location>
        <position position="107"/>
    </location>
</feature>
<evidence type="ECO:0000256" key="1">
    <source>
        <dbReference type="ARBA" id="ARBA00005054"/>
    </source>
</evidence>
<evidence type="ECO:0000256" key="2">
    <source>
        <dbReference type="ARBA" id="ARBA00022679"/>
    </source>
</evidence>
<dbReference type="FunFam" id="3.40.50.170:FF:000007">
    <property type="entry name" value="Phosphoribosylglycinamide formyltransferase"/>
    <property type="match status" value="1"/>
</dbReference>
<dbReference type="EMBL" id="JACHHN010000009">
    <property type="protein sequence ID" value="MBB5193058.1"/>
    <property type="molecule type" value="Genomic_DNA"/>
</dbReference>
<accession>A0A840RKL1</accession>
<dbReference type="InterPro" id="IPR001555">
    <property type="entry name" value="GART_AS"/>
</dbReference>
<comment type="caution">
    <text evidence="8">The sequence shown here is derived from an EMBL/GenBank/DDBJ whole genome shotgun (WGS) entry which is preliminary data.</text>
</comment>
<dbReference type="AlphaFoldDB" id="A0A840RKL1"/>
<feature type="binding site" evidence="6">
    <location>
        <begin position="13"/>
        <end position="15"/>
    </location>
    <ligand>
        <name>N(1)-(5-phospho-beta-D-ribosyl)glycinamide</name>
        <dbReference type="ChEBI" id="CHEBI:143788"/>
    </ligand>
</feature>
<dbReference type="Gene3D" id="3.40.50.170">
    <property type="entry name" value="Formyl transferase, N-terminal domain"/>
    <property type="match status" value="1"/>
</dbReference>
<proteinExistence type="inferred from homology"/>
<dbReference type="PANTHER" id="PTHR43369">
    <property type="entry name" value="PHOSPHORIBOSYLGLYCINAMIDE FORMYLTRANSFERASE"/>
    <property type="match status" value="1"/>
</dbReference>
<dbReference type="CDD" id="cd08645">
    <property type="entry name" value="FMT_core_GART"/>
    <property type="match status" value="1"/>
</dbReference>
<evidence type="ECO:0000256" key="4">
    <source>
        <dbReference type="ARBA" id="ARBA00038440"/>
    </source>
</evidence>
<dbReference type="GO" id="GO:0005829">
    <property type="term" value="C:cytosol"/>
    <property type="evidence" value="ECO:0007669"/>
    <property type="project" value="TreeGrafter"/>
</dbReference>
<dbReference type="SUPFAM" id="SSF53328">
    <property type="entry name" value="Formyltransferase"/>
    <property type="match status" value="1"/>
</dbReference>
<feature type="domain" description="Formyl transferase N-terminal" evidence="7">
    <location>
        <begin position="3"/>
        <end position="180"/>
    </location>
</feature>
<keyword evidence="2 6" id="KW-0808">Transferase</keyword>
<dbReference type="GO" id="GO:0006189">
    <property type="term" value="P:'de novo' IMP biosynthetic process"/>
    <property type="evidence" value="ECO:0007669"/>
    <property type="project" value="UniProtKB-UniRule"/>
</dbReference>
<dbReference type="PANTHER" id="PTHR43369:SF2">
    <property type="entry name" value="PHOSPHORIBOSYLGLYCINAMIDE FORMYLTRANSFERASE"/>
    <property type="match status" value="1"/>
</dbReference>
<evidence type="ECO:0000313" key="9">
    <source>
        <dbReference type="Proteomes" id="UP000543030"/>
    </source>
</evidence>
<evidence type="ECO:0000256" key="5">
    <source>
        <dbReference type="ARBA" id="ARBA00047664"/>
    </source>
</evidence>
<organism evidence="8 9">
    <name type="scientific">Silvimonas terrae</name>
    <dbReference type="NCBI Taxonomy" id="300266"/>
    <lineage>
        <taxon>Bacteria</taxon>
        <taxon>Pseudomonadati</taxon>
        <taxon>Pseudomonadota</taxon>
        <taxon>Betaproteobacteria</taxon>
        <taxon>Neisseriales</taxon>
        <taxon>Chitinibacteraceae</taxon>
        <taxon>Silvimonas</taxon>
    </lineage>
</organism>
<dbReference type="RefSeq" id="WP_184102711.1">
    <property type="nucleotide sequence ID" value="NZ_JACHHN010000009.1"/>
</dbReference>
<evidence type="ECO:0000256" key="3">
    <source>
        <dbReference type="ARBA" id="ARBA00022755"/>
    </source>
</evidence>
<dbReference type="InterPro" id="IPR002376">
    <property type="entry name" value="Formyl_transf_N"/>
</dbReference>
<comment type="function">
    <text evidence="6">Catalyzes the transfer of a formyl group from 10-formyltetrahydrofolate to 5-phospho-ribosyl-glycinamide (GAR), producing 5-phospho-ribosyl-N-formylglycinamide (FGAR) and tetrahydrofolate.</text>
</comment>
<keyword evidence="3 6" id="KW-0658">Purine biosynthesis</keyword>
<keyword evidence="9" id="KW-1185">Reference proteome</keyword>
<comment type="pathway">
    <text evidence="1 6">Purine metabolism; IMP biosynthesis via de novo pathway; N(2)-formyl-N(1)-(5-phospho-D-ribosyl)glycinamide from N(1)-(5-phospho-D-ribosyl)glycinamide (10-formyl THF route): step 1/1.</text>
</comment>
<dbReference type="GO" id="GO:0004644">
    <property type="term" value="F:phosphoribosylglycinamide formyltransferase activity"/>
    <property type="evidence" value="ECO:0007669"/>
    <property type="project" value="UniProtKB-UniRule"/>
</dbReference>
<dbReference type="EC" id="2.1.2.2" evidence="6"/>
<reference evidence="8 9" key="1">
    <citation type="submission" date="2020-08" db="EMBL/GenBank/DDBJ databases">
        <title>Genomic Encyclopedia of Type Strains, Phase IV (KMG-IV): sequencing the most valuable type-strain genomes for metagenomic binning, comparative biology and taxonomic classification.</title>
        <authorList>
            <person name="Goeker M."/>
        </authorList>
    </citation>
    <scope>NUCLEOTIDE SEQUENCE [LARGE SCALE GENOMIC DNA]</scope>
    <source>
        <strain evidence="8 9">DSM 18233</strain>
    </source>
</reference>
<dbReference type="InterPro" id="IPR036477">
    <property type="entry name" value="Formyl_transf_N_sf"/>
</dbReference>
<dbReference type="InterPro" id="IPR004607">
    <property type="entry name" value="GART"/>
</dbReference>
<evidence type="ECO:0000313" key="8">
    <source>
        <dbReference type="EMBL" id="MBB5193058.1"/>
    </source>
</evidence>
<protein>
    <recommendedName>
        <fullName evidence="6">Phosphoribosylglycinamide formyltransferase</fullName>
        <ecNumber evidence="6">2.1.2.2</ecNumber>
    </recommendedName>
    <alternativeName>
        <fullName evidence="6">5'-phosphoribosylglycinamide transformylase</fullName>
    </alternativeName>
    <alternativeName>
        <fullName evidence="6">GAR transformylase</fullName>
        <shortName evidence="6">GART</shortName>
    </alternativeName>
</protein>
<name>A0A840RKL1_9NEIS</name>